<evidence type="ECO:0000256" key="2">
    <source>
        <dbReference type="ARBA" id="ARBA00009881"/>
    </source>
</evidence>
<comment type="caution">
    <text evidence="10">The sequence shown here is derived from an EMBL/GenBank/DDBJ whole genome shotgun (WGS) entry which is preliminary data.</text>
</comment>
<keyword evidence="4" id="KW-0285">Flavoprotein</keyword>
<dbReference type="InterPro" id="IPR013785">
    <property type="entry name" value="Aldolase_TIM"/>
</dbReference>
<proteinExistence type="inferred from homology"/>
<keyword evidence="7 10" id="KW-0503">Monooxygenase</keyword>
<dbReference type="EMBL" id="SLXD01000002">
    <property type="protein sequence ID" value="TCP04370.1"/>
    <property type="molecule type" value="Genomic_DNA"/>
</dbReference>
<sequence length="343" mass="35686">MRLPFQTLALIQAPMAGVQDERLALAVGAAGAIGSLPAAMLPLPALERALQALRDAGRPYNVNFFAHVPPPPAAAFDRRWLAALAPYYDELGLPPPQAGSAATSRQPFGPEAAELLESIRPAIVSFHFGLPEPALLARVHRSGAFVLASATTLDEALWLQARGVDAVIAQGLEAGGHRGHFLDLDPARQLDTATLVSALVARLDVPVIAAGGIADAAAVRAAMERGAAAVQCGTAFLLCDEADTSAPHRARLRQPSEPTALTNVFSGGLARGLVNRAMRELGPLSAVAPPFPLASAALGPLRERAEAAGRDDFTPLWSGTRRDGCREAPVAELVKALAAGFDA</sequence>
<dbReference type="AlphaFoldDB" id="A0A4R2MCS6"/>
<evidence type="ECO:0000313" key="10">
    <source>
        <dbReference type="EMBL" id="TCP04370.1"/>
    </source>
</evidence>
<dbReference type="GeneID" id="99685090"/>
<dbReference type="PANTHER" id="PTHR42747:SF3">
    <property type="entry name" value="NITRONATE MONOOXYGENASE-RELATED"/>
    <property type="match status" value="1"/>
</dbReference>
<keyword evidence="3" id="KW-0216">Detoxification</keyword>
<comment type="similarity">
    <text evidence="2">Belongs to the nitronate monooxygenase family. NMO class I subfamily.</text>
</comment>
<evidence type="ECO:0000256" key="9">
    <source>
        <dbReference type="ARBA" id="ARBA00049401"/>
    </source>
</evidence>
<keyword evidence="6" id="KW-0560">Oxidoreductase</keyword>
<dbReference type="GO" id="GO:0009636">
    <property type="term" value="P:response to toxic substance"/>
    <property type="evidence" value="ECO:0007669"/>
    <property type="project" value="UniProtKB-KW"/>
</dbReference>
<evidence type="ECO:0000256" key="1">
    <source>
        <dbReference type="ARBA" id="ARBA00001917"/>
    </source>
</evidence>
<dbReference type="Gene3D" id="3.20.20.70">
    <property type="entry name" value="Aldolase class I"/>
    <property type="match status" value="1"/>
</dbReference>
<dbReference type="Proteomes" id="UP000295106">
    <property type="component" value="Unassembled WGS sequence"/>
</dbReference>
<evidence type="ECO:0000256" key="7">
    <source>
        <dbReference type="ARBA" id="ARBA00023033"/>
    </source>
</evidence>
<gene>
    <name evidence="10" type="ORF">EV684_102123</name>
</gene>
<dbReference type="PANTHER" id="PTHR42747">
    <property type="entry name" value="NITRONATE MONOOXYGENASE-RELATED"/>
    <property type="match status" value="1"/>
</dbReference>
<dbReference type="Pfam" id="PF03060">
    <property type="entry name" value="NMO"/>
    <property type="match status" value="1"/>
</dbReference>
<comment type="catalytic activity">
    <reaction evidence="9">
        <text>3 propionate 3-nitronate + 3 O2 + H2O = 3 3-oxopropanoate + 2 nitrate + nitrite + H2O2 + 3 H(+)</text>
        <dbReference type="Rhea" id="RHEA:57332"/>
        <dbReference type="ChEBI" id="CHEBI:15377"/>
        <dbReference type="ChEBI" id="CHEBI:15378"/>
        <dbReference type="ChEBI" id="CHEBI:15379"/>
        <dbReference type="ChEBI" id="CHEBI:16240"/>
        <dbReference type="ChEBI" id="CHEBI:16301"/>
        <dbReference type="ChEBI" id="CHEBI:17632"/>
        <dbReference type="ChEBI" id="CHEBI:33190"/>
        <dbReference type="ChEBI" id="CHEBI:136067"/>
    </reaction>
</comment>
<accession>A0A4R2MCS6</accession>
<evidence type="ECO:0000313" key="11">
    <source>
        <dbReference type="Proteomes" id="UP000295106"/>
    </source>
</evidence>
<organism evidence="10 11">
    <name type="scientific">Rubrivivax gelatinosus</name>
    <name type="common">Rhodocyclus gelatinosus</name>
    <name type="synonym">Rhodopseudomonas gelatinosa</name>
    <dbReference type="NCBI Taxonomy" id="28068"/>
    <lineage>
        <taxon>Bacteria</taxon>
        <taxon>Pseudomonadati</taxon>
        <taxon>Pseudomonadota</taxon>
        <taxon>Betaproteobacteria</taxon>
        <taxon>Burkholderiales</taxon>
        <taxon>Sphaerotilaceae</taxon>
        <taxon>Rubrivivax</taxon>
    </lineage>
</organism>
<keyword evidence="5" id="KW-0288">FMN</keyword>
<comment type="cofactor">
    <cofactor evidence="1">
        <name>FMN</name>
        <dbReference type="ChEBI" id="CHEBI:58210"/>
    </cofactor>
</comment>
<name>A0A4R2MCS6_RUBGE</name>
<dbReference type="GO" id="GO:0018580">
    <property type="term" value="F:nitronate monooxygenase activity"/>
    <property type="evidence" value="ECO:0007669"/>
    <property type="project" value="InterPro"/>
</dbReference>
<protein>
    <recommendedName>
        <fullName evidence="8">Propionate 3-nitronate monooxygenase</fullName>
    </recommendedName>
</protein>
<dbReference type="SUPFAM" id="SSF51412">
    <property type="entry name" value="Inosine monophosphate dehydrogenase (IMPDH)"/>
    <property type="match status" value="1"/>
</dbReference>
<evidence type="ECO:0000256" key="5">
    <source>
        <dbReference type="ARBA" id="ARBA00022643"/>
    </source>
</evidence>
<evidence type="ECO:0000256" key="6">
    <source>
        <dbReference type="ARBA" id="ARBA00023002"/>
    </source>
</evidence>
<dbReference type="OrthoDB" id="9778912at2"/>
<dbReference type="InterPro" id="IPR004136">
    <property type="entry name" value="NMO"/>
</dbReference>
<evidence type="ECO:0000256" key="3">
    <source>
        <dbReference type="ARBA" id="ARBA00022575"/>
    </source>
</evidence>
<dbReference type="RefSeq" id="WP_132644882.1">
    <property type="nucleotide sequence ID" value="NZ_CP181386.1"/>
</dbReference>
<evidence type="ECO:0000256" key="4">
    <source>
        <dbReference type="ARBA" id="ARBA00022630"/>
    </source>
</evidence>
<reference evidence="10 11" key="1">
    <citation type="submission" date="2019-03" db="EMBL/GenBank/DDBJ databases">
        <title>Genomic Encyclopedia of Type Strains, Phase IV (KMG-IV): sequencing the most valuable type-strain genomes for metagenomic binning, comparative biology and taxonomic classification.</title>
        <authorList>
            <person name="Goeker M."/>
        </authorList>
    </citation>
    <scope>NUCLEOTIDE SEQUENCE [LARGE SCALE GENOMIC DNA]</scope>
    <source>
        <strain evidence="10 11">DSM 1709</strain>
    </source>
</reference>
<dbReference type="CDD" id="cd04730">
    <property type="entry name" value="NPD_like"/>
    <property type="match status" value="1"/>
</dbReference>
<evidence type="ECO:0000256" key="8">
    <source>
        <dbReference type="ARBA" id="ARBA00031155"/>
    </source>
</evidence>